<reference evidence="2 3" key="1">
    <citation type="journal article" date="2021" name="bioRxiv">
        <title>Chromosome-scale and haplotype-resolved genome assembly of a tetraploid potato cultivar.</title>
        <authorList>
            <person name="Sun H."/>
            <person name="Jiao W.-B."/>
            <person name="Krause K."/>
            <person name="Campoy J.A."/>
            <person name="Goel M."/>
            <person name="Folz-Donahue K."/>
            <person name="Kukat C."/>
            <person name="Huettel B."/>
            <person name="Schneeberger K."/>
        </authorList>
    </citation>
    <scope>NUCLEOTIDE SEQUENCE [LARGE SCALE GENOMIC DNA]</scope>
    <source>
        <strain evidence="2">SolTubOtavaFocal</strain>
        <tissue evidence="2">Leaves</tissue>
    </source>
</reference>
<organism evidence="2 3">
    <name type="scientific">Solanum tuberosum</name>
    <name type="common">Potato</name>
    <dbReference type="NCBI Taxonomy" id="4113"/>
    <lineage>
        <taxon>Eukaryota</taxon>
        <taxon>Viridiplantae</taxon>
        <taxon>Streptophyta</taxon>
        <taxon>Embryophyta</taxon>
        <taxon>Tracheophyta</taxon>
        <taxon>Spermatophyta</taxon>
        <taxon>Magnoliopsida</taxon>
        <taxon>eudicotyledons</taxon>
        <taxon>Gunneridae</taxon>
        <taxon>Pentapetalae</taxon>
        <taxon>asterids</taxon>
        <taxon>lamiids</taxon>
        <taxon>Solanales</taxon>
        <taxon>Solanaceae</taxon>
        <taxon>Solanoideae</taxon>
        <taxon>Solaneae</taxon>
        <taxon>Solanum</taxon>
    </lineage>
</organism>
<sequence>MGSRPKSTNLAEASTLGGTQKNTQPGNGGPTQLRDEEAIKTVQEHQLRDESTKGMGTPAKETVQQWTEVVSGRSSRISWADKVKQEANSNAIDQGKDTPTKGKSIWENFDISKIANAGFKLECTPTIYST</sequence>
<dbReference type="Proteomes" id="UP000826656">
    <property type="component" value="Unassembled WGS sequence"/>
</dbReference>
<keyword evidence="3" id="KW-1185">Reference proteome</keyword>
<evidence type="ECO:0000313" key="3">
    <source>
        <dbReference type="Proteomes" id="UP000826656"/>
    </source>
</evidence>
<dbReference type="EMBL" id="JAIVGD010000001">
    <property type="protein sequence ID" value="KAH0784050.1"/>
    <property type="molecule type" value="Genomic_DNA"/>
</dbReference>
<proteinExistence type="predicted"/>
<protein>
    <submittedName>
        <fullName evidence="2">Uncharacterized protein</fullName>
    </submittedName>
</protein>
<feature type="region of interest" description="Disordered" evidence="1">
    <location>
        <begin position="1"/>
        <end position="35"/>
    </location>
</feature>
<comment type="caution">
    <text evidence="2">The sequence shown here is derived from an EMBL/GenBank/DDBJ whole genome shotgun (WGS) entry which is preliminary data.</text>
</comment>
<feature type="region of interest" description="Disordered" evidence="1">
    <location>
        <begin position="45"/>
        <end position="64"/>
    </location>
</feature>
<gene>
    <name evidence="2" type="ORF">KY290_003648</name>
</gene>
<feature type="compositionally biased region" description="Polar residues" evidence="1">
    <location>
        <begin position="1"/>
        <end position="25"/>
    </location>
</feature>
<accession>A0ABQ7WVT0</accession>
<evidence type="ECO:0000256" key="1">
    <source>
        <dbReference type="SAM" id="MobiDB-lite"/>
    </source>
</evidence>
<evidence type="ECO:0000313" key="2">
    <source>
        <dbReference type="EMBL" id="KAH0784050.1"/>
    </source>
</evidence>
<name>A0ABQ7WVT0_SOLTU</name>